<evidence type="ECO:0000313" key="3">
    <source>
        <dbReference type="Proteomes" id="UP001150062"/>
    </source>
</evidence>
<protein>
    <submittedName>
        <fullName evidence="2">Uncharacterized protein</fullName>
    </submittedName>
</protein>
<sequence length="306" mass="36061">MTLACPPNCDPTSFDSYMKKTGEKLNFSRRRKREYLVQDSTNNTHSEQGNETLKLTSKKRKILQKKNQKYKLKFPDLKKKVSKTNTKDTKIYYDSIDPQMQNSTKPFPLNLNPIFVDSTNWVLKKTIQNKKTLAKKYAKNNIFCAWHGQFCSKNNSAKYSPQVHGGEFNSRKSQKHQIKKKNQRKRKRKNSRNKNQSHICRNCIQLWRKWNASGNPIIKTLKERIKVFENEEDSESDEKTDSDGEYLGKEEEEAKTTNLCHNPSYNTEEMRIYLMAEDEKKKELAFQILEREAKEDQTRKGENQIS</sequence>
<accession>A0ABQ8XQG8</accession>
<feature type="compositionally biased region" description="Basic residues" evidence="1">
    <location>
        <begin position="172"/>
        <end position="192"/>
    </location>
</feature>
<gene>
    <name evidence="2" type="ORF">M0813_28827</name>
</gene>
<proteinExistence type="predicted"/>
<name>A0ABQ8XQG8_9EUKA</name>
<comment type="caution">
    <text evidence="2">The sequence shown here is derived from an EMBL/GenBank/DDBJ whole genome shotgun (WGS) entry which is preliminary data.</text>
</comment>
<feature type="region of interest" description="Disordered" evidence="1">
    <location>
        <begin position="229"/>
        <end position="263"/>
    </location>
</feature>
<dbReference type="Proteomes" id="UP001150062">
    <property type="component" value="Unassembled WGS sequence"/>
</dbReference>
<organism evidence="2 3">
    <name type="scientific">Anaeramoeba flamelloides</name>
    <dbReference type="NCBI Taxonomy" id="1746091"/>
    <lineage>
        <taxon>Eukaryota</taxon>
        <taxon>Metamonada</taxon>
        <taxon>Anaeramoebidae</taxon>
        <taxon>Anaeramoeba</taxon>
    </lineage>
</organism>
<dbReference type="EMBL" id="JAOAOG010000266">
    <property type="protein sequence ID" value="KAJ6234850.1"/>
    <property type="molecule type" value="Genomic_DNA"/>
</dbReference>
<feature type="compositionally biased region" description="Basic and acidic residues" evidence="1">
    <location>
        <begin position="237"/>
        <end position="255"/>
    </location>
</feature>
<feature type="region of interest" description="Disordered" evidence="1">
    <location>
        <begin position="161"/>
        <end position="196"/>
    </location>
</feature>
<evidence type="ECO:0000256" key="1">
    <source>
        <dbReference type="SAM" id="MobiDB-lite"/>
    </source>
</evidence>
<evidence type="ECO:0000313" key="2">
    <source>
        <dbReference type="EMBL" id="KAJ6234850.1"/>
    </source>
</evidence>
<keyword evidence="3" id="KW-1185">Reference proteome</keyword>
<reference evidence="2" key="1">
    <citation type="submission" date="2022-08" db="EMBL/GenBank/DDBJ databases">
        <title>Novel sulfate-reducing endosymbionts in the free-living metamonad Anaeramoeba.</title>
        <authorList>
            <person name="Jerlstrom-Hultqvist J."/>
            <person name="Cepicka I."/>
            <person name="Gallot-Lavallee L."/>
            <person name="Salas-Leiva D."/>
            <person name="Curtis B.A."/>
            <person name="Zahonova K."/>
            <person name="Pipaliya S."/>
            <person name="Dacks J."/>
            <person name="Roger A.J."/>
        </authorList>
    </citation>
    <scope>NUCLEOTIDE SEQUENCE</scope>
    <source>
        <strain evidence="2">Schooner1</strain>
    </source>
</reference>